<accession>A0A4Q9GMV6</accession>
<protein>
    <submittedName>
        <fullName evidence="1">Uncharacterized protein</fullName>
    </submittedName>
</protein>
<evidence type="ECO:0000313" key="2">
    <source>
        <dbReference type="Proteomes" id="UP000291613"/>
    </source>
</evidence>
<proteinExistence type="predicted"/>
<sequence length="75" mass="8054">MKNIASIEAYRDADFGFSSETAQIAAAMSEPAGDLDTLDALVKALKASGIWGRLGEISWARDTREGLLIEWIPAA</sequence>
<reference evidence="1 2" key="1">
    <citation type="submission" date="2019-02" db="EMBL/GenBank/DDBJ databases">
        <title>Hansschlegelia quercus sp. nov., a novel methylotrophic bacterium from buds of oak (Quercus robur L.).</title>
        <authorList>
            <person name="Agafonova N.V."/>
            <person name="Kaparullina E.N."/>
            <person name="Grouzdev D.S."/>
            <person name="Doronina N.V."/>
        </authorList>
    </citation>
    <scope>NUCLEOTIDE SEQUENCE [LARGE SCALE GENOMIC DNA]</scope>
    <source>
        <strain evidence="1 2">Dub</strain>
    </source>
</reference>
<evidence type="ECO:0000313" key="1">
    <source>
        <dbReference type="EMBL" id="TBN54801.1"/>
    </source>
</evidence>
<gene>
    <name evidence="1" type="ORF">EYR15_01140</name>
</gene>
<dbReference type="EMBL" id="SIUB01000001">
    <property type="protein sequence ID" value="TBN54801.1"/>
    <property type="molecule type" value="Genomic_DNA"/>
</dbReference>
<comment type="caution">
    <text evidence="1">The sequence shown here is derived from an EMBL/GenBank/DDBJ whole genome shotgun (WGS) entry which is preliminary data.</text>
</comment>
<dbReference type="RefSeq" id="WP_131001054.1">
    <property type="nucleotide sequence ID" value="NZ_JBHSZR010000002.1"/>
</dbReference>
<dbReference type="Proteomes" id="UP000291613">
    <property type="component" value="Unassembled WGS sequence"/>
</dbReference>
<keyword evidence="2" id="KW-1185">Reference proteome</keyword>
<organism evidence="1 2">
    <name type="scientific">Hansschlegelia quercus</name>
    <dbReference type="NCBI Taxonomy" id="2528245"/>
    <lineage>
        <taxon>Bacteria</taxon>
        <taxon>Pseudomonadati</taxon>
        <taxon>Pseudomonadota</taxon>
        <taxon>Alphaproteobacteria</taxon>
        <taxon>Hyphomicrobiales</taxon>
        <taxon>Methylopilaceae</taxon>
        <taxon>Hansschlegelia</taxon>
    </lineage>
</organism>
<dbReference type="AlphaFoldDB" id="A0A4Q9GMV6"/>
<name>A0A4Q9GMV6_9HYPH</name>